<feature type="transmembrane region" description="Helical" evidence="12">
    <location>
        <begin position="626"/>
        <end position="648"/>
    </location>
</feature>
<evidence type="ECO:0000256" key="3">
    <source>
        <dbReference type="ARBA" id="ARBA00006859"/>
    </source>
</evidence>
<dbReference type="EMBL" id="JACBKZ010000007">
    <property type="protein sequence ID" value="KAF5946843.1"/>
    <property type="molecule type" value="Genomic_DNA"/>
</dbReference>
<comment type="similarity">
    <text evidence="3">Belongs to the peptidase A22B family.</text>
</comment>
<dbReference type="PANTHER" id="PTHR12174:SF90">
    <property type="entry name" value="SIGNAL PEPTIDE PEPTIDASE-LIKE 3"/>
    <property type="match status" value="1"/>
</dbReference>
<name>A0A7J7H1I4_CAMSI</name>
<evidence type="ECO:0000256" key="2">
    <source>
        <dbReference type="ARBA" id="ARBA00004337"/>
    </source>
</evidence>
<dbReference type="FunFam" id="3.50.30.30:FF:000007">
    <property type="entry name" value="Signal peptide peptidase-like 3"/>
    <property type="match status" value="1"/>
</dbReference>
<dbReference type="PANTHER" id="PTHR12174">
    <property type="entry name" value="SIGNAL PEPTIDE PEPTIDASE"/>
    <property type="match status" value="1"/>
</dbReference>
<dbReference type="GO" id="GO:0030660">
    <property type="term" value="C:Golgi-associated vesicle membrane"/>
    <property type="evidence" value="ECO:0007669"/>
    <property type="project" value="TreeGrafter"/>
</dbReference>
<feature type="transmembrane region" description="Helical" evidence="12">
    <location>
        <begin position="654"/>
        <end position="673"/>
    </location>
</feature>
<dbReference type="InterPro" id="IPR007369">
    <property type="entry name" value="Peptidase_A22B_SPP"/>
</dbReference>
<feature type="chain" id="PRO_5029784237" description="PA domain-containing protein" evidence="13">
    <location>
        <begin position="28"/>
        <end position="698"/>
    </location>
</feature>
<evidence type="ECO:0000256" key="9">
    <source>
        <dbReference type="ARBA" id="ARBA00022989"/>
    </source>
</evidence>
<gene>
    <name evidence="15" type="ORF">HYC85_017071</name>
</gene>
<feature type="transmembrane region" description="Helical" evidence="12">
    <location>
        <begin position="595"/>
        <end position="614"/>
    </location>
</feature>
<keyword evidence="4" id="KW-0645">Protease</keyword>
<evidence type="ECO:0000259" key="14">
    <source>
        <dbReference type="Pfam" id="PF02225"/>
    </source>
</evidence>
<evidence type="ECO:0000256" key="8">
    <source>
        <dbReference type="ARBA" id="ARBA00022801"/>
    </source>
</evidence>
<feature type="transmembrane region" description="Helical" evidence="12">
    <location>
        <begin position="270"/>
        <end position="303"/>
    </location>
</feature>
<dbReference type="GO" id="GO:0005765">
    <property type="term" value="C:lysosomal membrane"/>
    <property type="evidence" value="ECO:0007669"/>
    <property type="project" value="TreeGrafter"/>
</dbReference>
<feature type="transmembrane region" description="Helical" evidence="12">
    <location>
        <begin position="181"/>
        <end position="203"/>
    </location>
</feature>
<evidence type="ECO:0000256" key="12">
    <source>
        <dbReference type="SAM" id="Phobius"/>
    </source>
</evidence>
<comment type="caution">
    <text evidence="15">The sequence shown here is derived from an EMBL/GenBank/DDBJ whole genome shotgun (WGS) entry which is preliminary data.</text>
</comment>
<accession>A0A7J7H1I4</accession>
<dbReference type="GO" id="GO:0098553">
    <property type="term" value="C:lumenal side of endoplasmic reticulum membrane"/>
    <property type="evidence" value="ECO:0007669"/>
    <property type="project" value="TreeGrafter"/>
</dbReference>
<keyword evidence="7" id="KW-0967">Endosome</keyword>
<feature type="signal peptide" evidence="13">
    <location>
        <begin position="1"/>
        <end position="27"/>
    </location>
</feature>
<dbReference type="InterPro" id="IPR046450">
    <property type="entry name" value="PA_dom_sf"/>
</dbReference>
<evidence type="ECO:0000313" key="16">
    <source>
        <dbReference type="Proteomes" id="UP000593564"/>
    </source>
</evidence>
<evidence type="ECO:0000256" key="7">
    <source>
        <dbReference type="ARBA" id="ARBA00022753"/>
    </source>
</evidence>
<feature type="transmembrane region" description="Helical" evidence="12">
    <location>
        <begin position="416"/>
        <end position="440"/>
    </location>
</feature>
<keyword evidence="16" id="KW-1185">Reference proteome</keyword>
<dbReference type="Gene3D" id="3.50.30.30">
    <property type="match status" value="1"/>
</dbReference>
<dbReference type="SUPFAM" id="SSF52025">
    <property type="entry name" value="PA domain"/>
    <property type="match status" value="1"/>
</dbReference>
<reference evidence="15 16" key="2">
    <citation type="submission" date="2020-07" db="EMBL/GenBank/DDBJ databases">
        <title>Genome assembly of wild tea tree DASZ reveals pedigree and selection history of tea varieties.</title>
        <authorList>
            <person name="Zhang W."/>
        </authorList>
    </citation>
    <scope>NUCLEOTIDE SEQUENCE [LARGE SCALE GENOMIC DNA]</scope>
    <source>
        <strain evidence="16">cv. G240</strain>
        <tissue evidence="15">Leaf</tissue>
    </source>
</reference>
<reference evidence="16" key="1">
    <citation type="journal article" date="2020" name="Nat. Commun.">
        <title>Genome assembly of wild tea tree DASZ reveals pedigree and selection history of tea varieties.</title>
        <authorList>
            <person name="Zhang W."/>
            <person name="Zhang Y."/>
            <person name="Qiu H."/>
            <person name="Guo Y."/>
            <person name="Wan H."/>
            <person name="Zhang X."/>
            <person name="Scossa F."/>
            <person name="Alseekh S."/>
            <person name="Zhang Q."/>
            <person name="Wang P."/>
            <person name="Xu L."/>
            <person name="Schmidt M.H."/>
            <person name="Jia X."/>
            <person name="Li D."/>
            <person name="Zhu A."/>
            <person name="Guo F."/>
            <person name="Chen W."/>
            <person name="Ni D."/>
            <person name="Usadel B."/>
            <person name="Fernie A.R."/>
            <person name="Wen W."/>
        </authorList>
    </citation>
    <scope>NUCLEOTIDE SEQUENCE [LARGE SCALE GENOMIC DNA]</scope>
    <source>
        <strain evidence="16">cv. G240</strain>
    </source>
</reference>
<evidence type="ECO:0000256" key="1">
    <source>
        <dbReference type="ARBA" id="ARBA00003012"/>
    </source>
</evidence>
<evidence type="ECO:0000313" key="15">
    <source>
        <dbReference type="EMBL" id="KAF5946843.1"/>
    </source>
</evidence>
<keyword evidence="8" id="KW-0378">Hydrolase</keyword>
<dbReference type="GO" id="GO:0033619">
    <property type="term" value="P:membrane protein proteolysis"/>
    <property type="evidence" value="ECO:0007669"/>
    <property type="project" value="TreeGrafter"/>
</dbReference>
<keyword evidence="5 12" id="KW-0812">Transmembrane</keyword>
<evidence type="ECO:0000256" key="13">
    <source>
        <dbReference type="SAM" id="SignalP"/>
    </source>
</evidence>
<dbReference type="Proteomes" id="UP000593564">
    <property type="component" value="Unassembled WGS sequence"/>
</dbReference>
<comment type="subcellular location">
    <subcellularLocation>
        <location evidence="2">Endosome membrane</location>
        <topology evidence="2">Multi-pass membrane protein</topology>
    </subcellularLocation>
</comment>
<keyword evidence="6 13" id="KW-0732">Signal</keyword>
<keyword evidence="11" id="KW-0325">Glycoprotein</keyword>
<evidence type="ECO:0000256" key="4">
    <source>
        <dbReference type="ARBA" id="ARBA00022670"/>
    </source>
</evidence>
<dbReference type="Pfam" id="PF04258">
    <property type="entry name" value="Peptidase_A22B"/>
    <property type="match status" value="2"/>
</dbReference>
<comment type="function">
    <text evidence="1">Intramembrane-cleaving aspartic protease (I-CLiP) that cleaves type II membrane signal peptides in the hydrophobic plane of the membrane.</text>
</comment>
<dbReference type="InterPro" id="IPR003137">
    <property type="entry name" value="PA_domain"/>
</dbReference>
<keyword evidence="10 12" id="KW-0472">Membrane</keyword>
<dbReference type="GO" id="GO:0010008">
    <property type="term" value="C:endosome membrane"/>
    <property type="evidence" value="ECO:0007669"/>
    <property type="project" value="UniProtKB-SubCell"/>
</dbReference>
<dbReference type="GO" id="GO:0098554">
    <property type="term" value="C:cytoplasmic side of endoplasmic reticulum membrane"/>
    <property type="evidence" value="ECO:0007669"/>
    <property type="project" value="TreeGrafter"/>
</dbReference>
<dbReference type="GO" id="GO:0042500">
    <property type="term" value="F:aspartic endopeptidase activity, intramembrane cleaving"/>
    <property type="evidence" value="ECO:0007669"/>
    <property type="project" value="InterPro"/>
</dbReference>
<dbReference type="Pfam" id="PF02225">
    <property type="entry name" value="PA"/>
    <property type="match status" value="1"/>
</dbReference>
<evidence type="ECO:0000256" key="5">
    <source>
        <dbReference type="ARBA" id="ARBA00022692"/>
    </source>
</evidence>
<protein>
    <recommendedName>
        <fullName evidence="14">PA domain-containing protein</fullName>
    </recommendedName>
</protein>
<evidence type="ECO:0000256" key="6">
    <source>
        <dbReference type="ARBA" id="ARBA00022729"/>
    </source>
</evidence>
<feature type="domain" description="PA" evidence="14">
    <location>
        <begin position="85"/>
        <end position="168"/>
    </location>
</feature>
<evidence type="ECO:0000256" key="10">
    <source>
        <dbReference type="ARBA" id="ARBA00023136"/>
    </source>
</evidence>
<dbReference type="InterPro" id="IPR006639">
    <property type="entry name" value="Preselin/SPP"/>
</dbReference>
<dbReference type="AlphaFoldDB" id="A0A7J7H1I4"/>
<feature type="transmembrane region" description="Helical" evidence="12">
    <location>
        <begin position="536"/>
        <end position="559"/>
    </location>
</feature>
<dbReference type="SMART" id="SM00730">
    <property type="entry name" value="PSN"/>
    <property type="match status" value="1"/>
</dbReference>
<organism evidence="15 16">
    <name type="scientific">Camellia sinensis</name>
    <name type="common">Tea plant</name>
    <name type="synonym">Thea sinensis</name>
    <dbReference type="NCBI Taxonomy" id="4442"/>
    <lineage>
        <taxon>Eukaryota</taxon>
        <taxon>Viridiplantae</taxon>
        <taxon>Streptophyta</taxon>
        <taxon>Embryophyta</taxon>
        <taxon>Tracheophyta</taxon>
        <taxon>Spermatophyta</taxon>
        <taxon>Magnoliopsida</taxon>
        <taxon>eudicotyledons</taxon>
        <taxon>Gunneridae</taxon>
        <taxon>Pentapetalae</taxon>
        <taxon>asterids</taxon>
        <taxon>Ericales</taxon>
        <taxon>Theaceae</taxon>
        <taxon>Camellia</taxon>
    </lineage>
</organism>
<keyword evidence="9 12" id="KW-1133">Transmembrane helix</keyword>
<evidence type="ECO:0000256" key="11">
    <source>
        <dbReference type="ARBA" id="ARBA00023180"/>
    </source>
</evidence>
<proteinExistence type="inferred from homology"/>
<sequence length="698" mass="76667">MGMKCSQLNLAITFGFLLLFSTSIASADDISHYGSAPKSPSCDNLLRLVKVKILVNGVEGDVLGGLTARFGGNLPTHAEDSIKLPAVFANPLNGCSSSSSKISGSFALSTRGDCDFMTKAEVAQSGGAAGLVVINDGEDLLEMSCPDNHIANITIPVVMISKSGGVAINKSMTSGKRDRPIVDVSVVLLWLMAVGTIVCASLWSEFTTSGQNDEHYNELLKLKNKTYLKDSKFVSTQLIDLLMETLDSANAGTVQDDDEKEILDISAKSAIVFVITASIFLVLLYLFMSSWFVWLLIVLFCIGGTELHSSPNKQGHGHANMTIFKTCRTRHLVINRCVFINQNFCVVRTSKRKKISFQGPCLDTSELLCRSAVFIFFGVQAYNLKEAILVGMHACIVSLVLSKWRNCGQKKVNLPLFGEISVLSLVVLLFCLVFSILWAAKREASYSWVGQDILKQFIHQICFRPNRPNLCQLDDCPDDCRMTGFTLIYAKGEGRQELVTGSNIEKGFGSRGCSNFKGICLMITVLQLARLPNIRVATVLLCCAFLYDIFWVFLSPYIFNESVMIAVARGDNSGESIPMLLRVPRLFDPWGGYDMIGFGDILFPGLLVSFSFRYDKANKKGVLNGYFLWVTIGYGVGLLLTYLGLYLMDGNGQPALMYLVPCTLGLVVILGLVRGELKDLWNYGTESPSQSRESFVEA</sequence>